<dbReference type="Proteomes" id="UP000196102">
    <property type="component" value="Unassembled WGS sequence"/>
</dbReference>
<sequence length="317" mass="37441">MKSRNRSRFINHPVFWLSLGILLVNDHYLKIQFHNWLTGKLSDVVGLILLALVFALFFNGKALKSVMITGLLFVFWKTPFSQPFIDVYNEIAFIQIYRVIDYTDYFTLVILFFPYFLIKKKEEICNKNISSRKLTIPALVLCSFAFMATSPPYYAYNYQASTGNLYLNKSRNVRLSKSEILSKLSEQGWHAYQDTLLMNHNTYLRYDAEQEYIKLIDADSSKYRKEIINKESIYNGYKQRVEEYKTGDIHSAHYKIDQLIIAEDTINELQFSLLKLKKNKTKIIVHSARVNQNQSKSELRNQYYRILKTYLKDNLHH</sequence>
<gene>
    <name evidence="2" type="ORF">A9Q93_05205</name>
</gene>
<evidence type="ECO:0000256" key="1">
    <source>
        <dbReference type="SAM" id="Phobius"/>
    </source>
</evidence>
<reference evidence="3" key="1">
    <citation type="journal article" date="2017" name="Proc. Natl. Acad. Sci. U.S.A.">
        <title>Simulation of Deepwater Horizon oil plume reveals substrate specialization within a complex community of hydrocarbon-degraders.</title>
        <authorList>
            <person name="Hu P."/>
            <person name="Dubinsky E.A."/>
            <person name="Probst A.J."/>
            <person name="Wang J."/>
            <person name="Sieber C.M.K."/>
            <person name="Tom L.M."/>
            <person name="Gardinali P."/>
            <person name="Banfield J.F."/>
            <person name="Atlas R.M."/>
            <person name="Andersen G.L."/>
        </authorList>
    </citation>
    <scope>NUCLEOTIDE SEQUENCE [LARGE SCALE GENOMIC DNA]</scope>
</reference>
<dbReference type="AlphaFoldDB" id="A0A1Z8B364"/>
<dbReference type="RefSeq" id="WP_303686339.1">
    <property type="nucleotide sequence ID" value="NZ_CAJXYO010000012.1"/>
</dbReference>
<comment type="caution">
    <text evidence="2">The sequence shown here is derived from an EMBL/GenBank/DDBJ whole genome shotgun (WGS) entry which is preliminary data.</text>
</comment>
<organism evidence="2 3">
    <name type="scientific">Nonlabens dokdonensis</name>
    <dbReference type="NCBI Taxonomy" id="328515"/>
    <lineage>
        <taxon>Bacteria</taxon>
        <taxon>Pseudomonadati</taxon>
        <taxon>Bacteroidota</taxon>
        <taxon>Flavobacteriia</taxon>
        <taxon>Flavobacteriales</taxon>
        <taxon>Flavobacteriaceae</taxon>
        <taxon>Nonlabens</taxon>
    </lineage>
</organism>
<feature type="transmembrane region" description="Helical" evidence="1">
    <location>
        <begin position="138"/>
        <end position="156"/>
    </location>
</feature>
<name>A0A1Z8B364_9FLAO</name>
<protein>
    <submittedName>
        <fullName evidence="2">Uncharacterized protein</fullName>
    </submittedName>
</protein>
<keyword evidence="1" id="KW-0812">Transmembrane</keyword>
<keyword evidence="1" id="KW-0472">Membrane</keyword>
<keyword evidence="1" id="KW-1133">Transmembrane helix</keyword>
<dbReference type="EMBL" id="MAAX01000085">
    <property type="protein sequence ID" value="OUS17039.1"/>
    <property type="molecule type" value="Genomic_DNA"/>
</dbReference>
<proteinExistence type="predicted"/>
<feature type="transmembrane region" description="Helical" evidence="1">
    <location>
        <begin position="41"/>
        <end position="58"/>
    </location>
</feature>
<accession>A0A1Z8B364</accession>
<evidence type="ECO:0000313" key="2">
    <source>
        <dbReference type="EMBL" id="OUS17039.1"/>
    </source>
</evidence>
<evidence type="ECO:0000313" key="3">
    <source>
        <dbReference type="Proteomes" id="UP000196102"/>
    </source>
</evidence>
<feature type="transmembrane region" description="Helical" evidence="1">
    <location>
        <begin position="102"/>
        <end position="118"/>
    </location>
</feature>